<dbReference type="Gene3D" id="1.20.1510.10">
    <property type="entry name" value="Cation efflux protein transmembrane domain"/>
    <property type="match status" value="1"/>
</dbReference>
<dbReference type="Pfam" id="PF01545">
    <property type="entry name" value="Cation_efflux"/>
    <property type="match status" value="1"/>
</dbReference>
<feature type="transmembrane region" description="Helical" evidence="5">
    <location>
        <begin position="137"/>
        <end position="156"/>
    </location>
</feature>
<feature type="transmembrane region" description="Helical" evidence="5">
    <location>
        <begin position="28"/>
        <end position="49"/>
    </location>
</feature>
<dbReference type="InterPro" id="IPR027469">
    <property type="entry name" value="Cation_efflux_TMD_sf"/>
</dbReference>
<sequence>MLPLYREKLKRGIHDQKKINNKSIERKALAVSTIVNFITAIAGIIIYIITGLNALLLDSVFSAIGCASTLAGFYITKNSHRKTKNFPNGMYFLEPLFGILKSIATLMLLIIASLESATVAYAYFLKNQGSPITIGPAFPYAIITGTMCLLLAYYNHKKNKSINNLSTMLQAEIKANFVDGIISYGIGLTLLMLYFIAIDGKLGFLHYTGDFFITIMLVAISFKEPLMVLIHSFKEFAYSTVQDQEIKASIISVFKAELPNHLENLDITIYKQGMQINVRVFIIGIDNTDTIEELALEKANLLNHLRKEFEQISLEFTF</sequence>
<keyword evidence="4 5" id="KW-0472">Membrane</keyword>
<keyword evidence="8" id="KW-1185">Reference proteome</keyword>
<evidence type="ECO:0000256" key="5">
    <source>
        <dbReference type="SAM" id="Phobius"/>
    </source>
</evidence>
<feature type="transmembrane region" description="Helical" evidence="5">
    <location>
        <begin position="55"/>
        <end position="75"/>
    </location>
</feature>
<dbReference type="Proteomes" id="UP000011769">
    <property type="component" value="Unassembled WGS sequence"/>
</dbReference>
<evidence type="ECO:0000256" key="4">
    <source>
        <dbReference type="ARBA" id="ARBA00023136"/>
    </source>
</evidence>
<dbReference type="InterPro" id="IPR058533">
    <property type="entry name" value="Cation_efflux_TM"/>
</dbReference>
<feature type="transmembrane region" description="Helical" evidence="5">
    <location>
        <begin position="204"/>
        <end position="222"/>
    </location>
</feature>
<evidence type="ECO:0000259" key="6">
    <source>
        <dbReference type="Pfam" id="PF01545"/>
    </source>
</evidence>
<dbReference type="SUPFAM" id="SSF161111">
    <property type="entry name" value="Cation efflux protein transmembrane domain-like"/>
    <property type="match status" value="1"/>
</dbReference>
<comment type="caution">
    <text evidence="7">The sequence shown here is derived from an EMBL/GenBank/DDBJ whole genome shotgun (WGS) entry which is preliminary data.</text>
</comment>
<evidence type="ECO:0000256" key="1">
    <source>
        <dbReference type="ARBA" id="ARBA00004141"/>
    </source>
</evidence>
<reference evidence="7 8" key="1">
    <citation type="journal article" date="2013" name="PLoS ONE">
        <title>Comparative Genomic Characterization of Three Streptococcus parauberis Strains in Fish Pathogen, as Assessed by Wide-Genome Analyses.</title>
        <authorList>
            <person name="Nho S.W."/>
            <person name="Hikima J."/>
            <person name="Park S.B."/>
            <person name="Jang H.B."/>
            <person name="Cha I.S."/>
            <person name="Yasuike M."/>
            <person name="Nakamura Y."/>
            <person name="Fujiwara A."/>
            <person name="Sano M."/>
            <person name="Kanai K."/>
            <person name="Kondo H."/>
            <person name="Hirono I."/>
            <person name="Takeyama H."/>
            <person name="Aoki T."/>
            <person name="Jung T.S."/>
        </authorList>
    </citation>
    <scope>NUCLEOTIDE SEQUENCE [LARGE SCALE GENOMIC DNA]</scope>
    <source>
        <strain evidence="7 8">KRS-02083</strain>
    </source>
</reference>
<evidence type="ECO:0000313" key="8">
    <source>
        <dbReference type="Proteomes" id="UP000011769"/>
    </source>
</evidence>
<gene>
    <name evidence="7" type="ORF">SPJ1_0458</name>
</gene>
<feature type="domain" description="Cation efflux protein transmembrane" evidence="6">
    <location>
        <begin position="30"/>
        <end position="235"/>
    </location>
</feature>
<proteinExistence type="predicted"/>
<dbReference type="EMBL" id="ALYM01000001">
    <property type="protein sequence ID" value="EMG26496.1"/>
    <property type="molecule type" value="Genomic_DNA"/>
</dbReference>
<protein>
    <submittedName>
        <fullName evidence="7">Cobalt-zinc-cadmium resistance protein</fullName>
    </submittedName>
</protein>
<evidence type="ECO:0000256" key="3">
    <source>
        <dbReference type="ARBA" id="ARBA00022989"/>
    </source>
</evidence>
<keyword evidence="3 5" id="KW-1133">Transmembrane helix</keyword>
<organism evidence="7 8">
    <name type="scientific">Streptococcus parauberis KRS-02083</name>
    <dbReference type="NCBI Taxonomy" id="1207545"/>
    <lineage>
        <taxon>Bacteria</taxon>
        <taxon>Bacillati</taxon>
        <taxon>Bacillota</taxon>
        <taxon>Bacilli</taxon>
        <taxon>Lactobacillales</taxon>
        <taxon>Streptococcaceae</taxon>
        <taxon>Streptococcus</taxon>
    </lineage>
</organism>
<feature type="transmembrane region" description="Helical" evidence="5">
    <location>
        <begin position="96"/>
        <end position="125"/>
    </location>
</feature>
<accession>A0ABN0IUD2</accession>
<dbReference type="RefSeq" id="WP_004234709.1">
    <property type="nucleotide sequence ID" value="NZ_ALYM01000001.1"/>
</dbReference>
<name>A0ABN0IUD2_9STRE</name>
<keyword evidence="2 5" id="KW-0812">Transmembrane</keyword>
<comment type="subcellular location">
    <subcellularLocation>
        <location evidence="1">Membrane</location>
        <topology evidence="1">Multi-pass membrane protein</topology>
    </subcellularLocation>
</comment>
<feature type="transmembrane region" description="Helical" evidence="5">
    <location>
        <begin position="177"/>
        <end position="198"/>
    </location>
</feature>
<evidence type="ECO:0000256" key="2">
    <source>
        <dbReference type="ARBA" id="ARBA00022692"/>
    </source>
</evidence>
<evidence type="ECO:0000313" key="7">
    <source>
        <dbReference type="EMBL" id="EMG26496.1"/>
    </source>
</evidence>